<feature type="transmembrane region" description="Helical" evidence="1">
    <location>
        <begin position="114"/>
        <end position="137"/>
    </location>
</feature>
<feature type="transmembrane region" description="Helical" evidence="1">
    <location>
        <begin position="187"/>
        <end position="206"/>
    </location>
</feature>
<feature type="transmembrane region" description="Helical" evidence="1">
    <location>
        <begin position="149"/>
        <end position="167"/>
    </location>
</feature>
<evidence type="ECO:0000313" key="4">
    <source>
        <dbReference type="Proteomes" id="UP000231194"/>
    </source>
</evidence>
<dbReference type="InterPro" id="IPR005183">
    <property type="entry name" value="DUF305_CopM-like"/>
</dbReference>
<reference evidence="3 4" key="1">
    <citation type="submission" date="2017-11" db="EMBL/GenBank/DDBJ databases">
        <title>Bradyrhizobium forestalis sp. nov., an efficient nitrogen-fixing bacterium isolated from nodules of forest legume species in the Amazon.</title>
        <authorList>
            <person name="Costa E.M."/>
            <person name="Guimaraes A."/>
            <person name="Carvalho T.S."/>
            <person name="Rodrigues T.L."/>
            <person name="Ribeiro P.R.A."/>
            <person name="Lebbe L."/>
            <person name="Willems A."/>
            <person name="Moreira F.M.S."/>
        </authorList>
    </citation>
    <scope>NUCLEOTIDE SEQUENCE [LARGE SCALE GENOMIC DNA]</scope>
    <source>
        <strain evidence="3 4">INPA54B</strain>
    </source>
</reference>
<accession>A0A2M8R8D5</accession>
<dbReference type="OrthoDB" id="517560at2"/>
<dbReference type="EMBL" id="PGVG01000012">
    <property type="protein sequence ID" value="PJG54087.1"/>
    <property type="molecule type" value="Genomic_DNA"/>
</dbReference>
<dbReference type="InterPro" id="IPR012347">
    <property type="entry name" value="Ferritin-like"/>
</dbReference>
<comment type="caution">
    <text evidence="3">The sequence shown here is derived from an EMBL/GenBank/DDBJ whole genome shotgun (WGS) entry which is preliminary data.</text>
</comment>
<feature type="transmembrane region" description="Helical" evidence="1">
    <location>
        <begin position="77"/>
        <end position="102"/>
    </location>
</feature>
<keyword evidence="1" id="KW-1133">Transmembrane helix</keyword>
<name>A0A2M8R8D5_9BRAD</name>
<feature type="transmembrane region" description="Helical" evidence="1">
    <location>
        <begin position="25"/>
        <end position="47"/>
    </location>
</feature>
<evidence type="ECO:0000259" key="2">
    <source>
        <dbReference type="Pfam" id="PF03713"/>
    </source>
</evidence>
<protein>
    <submittedName>
        <fullName evidence="3">DUF305 domain-containing protein</fullName>
    </submittedName>
</protein>
<evidence type="ECO:0000256" key="1">
    <source>
        <dbReference type="SAM" id="Phobius"/>
    </source>
</evidence>
<sequence>MNAEPRPALASGARRTIGERRRSRWIAAAELGLISSTFSTIVSQLFAARIGRDAAVDWMTVAAIPARDWAISSEPSWSAILTGIAFHQWADFSWALFFFGVLGRWTADLRPVTILLLALPWAVLSSGMEWLVLVPLFPFWQPLFTLQQPYWIGMLVHGSSAVMYPLFARLRWRHGNAPDSDVRFTNMWTTGALAVIAVLGAIALFGNHGYEPPWMGRDRDQDQAYIRHMTAHHAQGIELARAAAERAQDPHLRKLAMLMVASQTGENRIFENWWLSWFDTEMPDCSTEERAAMPGFLTSTEMRQVKTAPPDQFDKLFVETMSRHHRGAAKMADQIWHSRGDLRLRIMAHAIRHEQQGEIALMRGASGLAAVTTAVRNMAGDNVNRARGTLDGRAD</sequence>
<dbReference type="RefSeq" id="WP_100233061.1">
    <property type="nucleotide sequence ID" value="NZ_PGVG01000012.1"/>
</dbReference>
<proteinExistence type="predicted"/>
<dbReference type="Gene3D" id="1.20.1260.10">
    <property type="match status" value="1"/>
</dbReference>
<dbReference type="AlphaFoldDB" id="A0A2M8R8D5"/>
<keyword evidence="4" id="KW-1185">Reference proteome</keyword>
<feature type="domain" description="DUF305" evidence="2">
    <location>
        <begin position="222"/>
        <end position="364"/>
    </location>
</feature>
<dbReference type="Pfam" id="PF03713">
    <property type="entry name" value="DUF305"/>
    <property type="match status" value="1"/>
</dbReference>
<organism evidence="3 4">
    <name type="scientific">Bradyrhizobium forestalis</name>
    <dbReference type="NCBI Taxonomy" id="1419263"/>
    <lineage>
        <taxon>Bacteria</taxon>
        <taxon>Pseudomonadati</taxon>
        <taxon>Pseudomonadota</taxon>
        <taxon>Alphaproteobacteria</taxon>
        <taxon>Hyphomicrobiales</taxon>
        <taxon>Nitrobacteraceae</taxon>
        <taxon>Bradyrhizobium</taxon>
    </lineage>
</organism>
<dbReference type="PANTHER" id="PTHR36933:SF1">
    <property type="entry name" value="SLL0788 PROTEIN"/>
    <property type="match status" value="1"/>
</dbReference>
<keyword evidence="1" id="KW-0472">Membrane</keyword>
<keyword evidence="1" id="KW-0812">Transmembrane</keyword>
<evidence type="ECO:0000313" key="3">
    <source>
        <dbReference type="EMBL" id="PJG54087.1"/>
    </source>
</evidence>
<gene>
    <name evidence="3" type="ORF">CVM73_16865</name>
</gene>
<dbReference type="PANTHER" id="PTHR36933">
    <property type="entry name" value="SLL0788 PROTEIN"/>
    <property type="match status" value="1"/>
</dbReference>
<dbReference type="Proteomes" id="UP000231194">
    <property type="component" value="Unassembled WGS sequence"/>
</dbReference>